<dbReference type="SUPFAM" id="SSF141066">
    <property type="entry name" value="ICP-like"/>
    <property type="match status" value="1"/>
</dbReference>
<dbReference type="InterPro" id="IPR052781">
    <property type="entry name" value="Cys_protease_inhibitor_I42"/>
</dbReference>
<evidence type="ECO:0000313" key="6">
    <source>
        <dbReference type="Proteomes" id="UP000649753"/>
    </source>
</evidence>
<dbReference type="EMBL" id="JADBEB010000001">
    <property type="protein sequence ID" value="MBE1491134.1"/>
    <property type="molecule type" value="Genomic_DNA"/>
</dbReference>
<dbReference type="InterPro" id="IPR018990">
    <property type="entry name" value="Prot_inh_I42_chagasin"/>
</dbReference>
<evidence type="ECO:0000256" key="3">
    <source>
        <dbReference type="SAM" id="MobiDB-lite"/>
    </source>
</evidence>
<dbReference type="Pfam" id="PF09394">
    <property type="entry name" value="Inhibitor_I42"/>
    <property type="match status" value="1"/>
</dbReference>
<keyword evidence="1" id="KW-0646">Protease inhibitor</keyword>
<dbReference type="Gene3D" id="2.60.40.2020">
    <property type="match status" value="1"/>
</dbReference>
<dbReference type="InterPro" id="IPR036331">
    <property type="entry name" value="Chagasin-like_sf"/>
</dbReference>
<dbReference type="GO" id="GO:0004869">
    <property type="term" value="F:cysteine-type endopeptidase inhibitor activity"/>
    <property type="evidence" value="ECO:0007669"/>
    <property type="project" value="UniProtKB-KW"/>
</dbReference>
<keyword evidence="2" id="KW-0789">Thiol protease inhibitor</keyword>
<dbReference type="Proteomes" id="UP000649753">
    <property type="component" value="Unassembled WGS sequence"/>
</dbReference>
<evidence type="ECO:0000313" key="5">
    <source>
        <dbReference type="EMBL" id="MBE1491134.1"/>
    </source>
</evidence>
<sequence>MAQLELTESDAGRSYSPSPGDLVVVQLPETPSSGFRWQLDEIDVGVLAPAGDSFRPDRDGLGAAGIRQLRFTVVGPGRTSVRLGLRRGWEAGEPATRRFEVAILVAGD</sequence>
<name>A0A927MB11_9ACTN</name>
<feature type="region of interest" description="Disordered" evidence="3">
    <location>
        <begin position="1"/>
        <end position="20"/>
    </location>
</feature>
<protein>
    <submittedName>
        <fullName evidence="5">Secreted protein</fullName>
    </submittedName>
</protein>
<accession>A0A927MB11</accession>
<feature type="domain" description="Proteinase inhibitor I42 chagasin" evidence="4">
    <location>
        <begin position="19"/>
        <end position="103"/>
    </location>
</feature>
<evidence type="ECO:0000256" key="2">
    <source>
        <dbReference type="ARBA" id="ARBA00022704"/>
    </source>
</evidence>
<gene>
    <name evidence="5" type="ORF">H4W31_006772</name>
</gene>
<reference evidence="5" key="1">
    <citation type="submission" date="2020-10" db="EMBL/GenBank/DDBJ databases">
        <title>Sequencing the genomes of 1000 actinobacteria strains.</title>
        <authorList>
            <person name="Klenk H.-P."/>
        </authorList>
    </citation>
    <scope>NUCLEOTIDE SEQUENCE</scope>
    <source>
        <strain evidence="5">DSM 46832</strain>
    </source>
</reference>
<dbReference type="PANTHER" id="PTHR36530:SF1">
    <property type="entry name" value="AMOEBIASIN-1"/>
    <property type="match status" value="1"/>
</dbReference>
<evidence type="ECO:0000259" key="4">
    <source>
        <dbReference type="Pfam" id="PF09394"/>
    </source>
</evidence>
<comment type="caution">
    <text evidence="5">The sequence shown here is derived from an EMBL/GenBank/DDBJ whole genome shotgun (WGS) entry which is preliminary data.</text>
</comment>
<proteinExistence type="predicted"/>
<keyword evidence="6" id="KW-1185">Reference proteome</keyword>
<organism evidence="5 6">
    <name type="scientific">Plantactinospora soyae</name>
    <dbReference type="NCBI Taxonomy" id="1544732"/>
    <lineage>
        <taxon>Bacteria</taxon>
        <taxon>Bacillati</taxon>
        <taxon>Actinomycetota</taxon>
        <taxon>Actinomycetes</taxon>
        <taxon>Micromonosporales</taxon>
        <taxon>Micromonosporaceae</taxon>
        <taxon>Plantactinospora</taxon>
    </lineage>
</organism>
<dbReference type="PANTHER" id="PTHR36530">
    <property type="entry name" value="INHIBITOR OF CYSTEINE PEPTIDASE"/>
    <property type="match status" value="1"/>
</dbReference>
<evidence type="ECO:0000256" key="1">
    <source>
        <dbReference type="ARBA" id="ARBA00022690"/>
    </source>
</evidence>
<dbReference type="AlphaFoldDB" id="A0A927MB11"/>
<dbReference type="RefSeq" id="WP_192770277.1">
    <property type="nucleotide sequence ID" value="NZ_JADBEB010000001.1"/>
</dbReference>